<dbReference type="Gene3D" id="1.10.10.2520">
    <property type="entry name" value="Cell wall hydrolase SleB, domain 1"/>
    <property type="match status" value="1"/>
</dbReference>
<accession>A0A7X1F8B1</accession>
<sequence>MALFRIGNAVGVIGGETAIEPMPFEQAGQSFPGSAFYYLAPDAAAGQPLADGAHWEGDSFAGPAARALRAGGTALDRTRALTCLTQAIYYEAASEPDAGQRAVAQVVLNRVAHPAYPKTVCGVVYQGAERTTGCQFTFTCDGALARVPNRLFWQRAETVARAALAGFVYAPVGLSTHYHTIAVHPYWADSLSYVGTIGAHRFYRFGGPAGAPATFNVAAYRGGEPVAAPPPRAAGLTSPDAALDPLAIERAYAQGYNAAQAAALAPVNTVPMSRIGGFGAPPANHPAPAYAPALQARGGDALYTAQTLPEGQGVRPEYAGSGQWIARPGS</sequence>
<organism evidence="2 3">
    <name type="scientific">Novosphingobium aerophilum</name>
    <dbReference type="NCBI Taxonomy" id="2839843"/>
    <lineage>
        <taxon>Bacteria</taxon>
        <taxon>Pseudomonadati</taxon>
        <taxon>Pseudomonadota</taxon>
        <taxon>Alphaproteobacteria</taxon>
        <taxon>Sphingomonadales</taxon>
        <taxon>Sphingomonadaceae</taxon>
        <taxon>Novosphingobium</taxon>
    </lineage>
</organism>
<keyword evidence="2" id="KW-0378">Hydrolase</keyword>
<dbReference type="InterPro" id="IPR011105">
    <property type="entry name" value="Cell_wall_hydrolase_SleB"/>
</dbReference>
<gene>
    <name evidence="2" type="ORF">H7F49_10825</name>
</gene>
<dbReference type="AlphaFoldDB" id="A0A7X1F8B1"/>
<name>A0A7X1F8B1_9SPHN</name>
<dbReference type="EMBL" id="JACLAU010000016">
    <property type="protein sequence ID" value="MBC2652200.1"/>
    <property type="molecule type" value="Genomic_DNA"/>
</dbReference>
<reference evidence="2 3" key="1">
    <citation type="submission" date="2020-08" db="EMBL/GenBank/DDBJ databases">
        <title>The genome sequence of Novosphingobium flavum 4Y4.</title>
        <authorList>
            <person name="Liu Y."/>
        </authorList>
    </citation>
    <scope>NUCLEOTIDE SEQUENCE [LARGE SCALE GENOMIC DNA]</scope>
    <source>
        <strain evidence="2 3">4Y4</strain>
    </source>
</reference>
<dbReference type="GO" id="GO:0016787">
    <property type="term" value="F:hydrolase activity"/>
    <property type="evidence" value="ECO:0007669"/>
    <property type="project" value="UniProtKB-KW"/>
</dbReference>
<dbReference type="InterPro" id="IPR042047">
    <property type="entry name" value="SleB_dom1"/>
</dbReference>
<dbReference type="Pfam" id="PF07486">
    <property type="entry name" value="Hydrolase_2"/>
    <property type="match status" value="1"/>
</dbReference>
<feature type="domain" description="Cell wall hydrolase SleB" evidence="1">
    <location>
        <begin position="94"/>
        <end position="203"/>
    </location>
</feature>
<proteinExistence type="predicted"/>
<evidence type="ECO:0000313" key="3">
    <source>
        <dbReference type="Proteomes" id="UP000520156"/>
    </source>
</evidence>
<comment type="caution">
    <text evidence="2">The sequence shown here is derived from an EMBL/GenBank/DDBJ whole genome shotgun (WGS) entry which is preliminary data.</text>
</comment>
<evidence type="ECO:0000259" key="1">
    <source>
        <dbReference type="Pfam" id="PF07486"/>
    </source>
</evidence>
<keyword evidence="3" id="KW-1185">Reference proteome</keyword>
<dbReference type="Proteomes" id="UP000520156">
    <property type="component" value="Unassembled WGS sequence"/>
</dbReference>
<protein>
    <submittedName>
        <fullName evidence="2">Cell wall hydrolase</fullName>
    </submittedName>
</protein>
<evidence type="ECO:0000313" key="2">
    <source>
        <dbReference type="EMBL" id="MBC2652200.1"/>
    </source>
</evidence>